<proteinExistence type="inferred from homology"/>
<evidence type="ECO:0000256" key="4">
    <source>
        <dbReference type="ARBA" id="ARBA00013185"/>
    </source>
</evidence>
<evidence type="ECO:0000256" key="6">
    <source>
        <dbReference type="ARBA" id="ARBA00023235"/>
    </source>
</evidence>
<dbReference type="Gene3D" id="2.70.98.10">
    <property type="match status" value="1"/>
</dbReference>
<evidence type="ECO:0000256" key="7">
    <source>
        <dbReference type="ARBA" id="ARBA00023277"/>
    </source>
</evidence>
<evidence type="ECO:0000256" key="11">
    <source>
        <dbReference type="PIRSR" id="PIRSR005096-3"/>
    </source>
</evidence>
<feature type="binding site" evidence="10">
    <location>
        <position position="236"/>
    </location>
    <ligand>
        <name>beta-D-galactose</name>
        <dbReference type="ChEBI" id="CHEBI:27667"/>
    </ligand>
</feature>
<dbReference type="InterPro" id="IPR015443">
    <property type="entry name" value="Aldose_1-epimerase"/>
</dbReference>
<dbReference type="PANTHER" id="PTHR10091:SF49">
    <property type="entry name" value="ALDOSE 1-EPIMERASE"/>
    <property type="match status" value="1"/>
</dbReference>
<evidence type="ECO:0000256" key="5">
    <source>
        <dbReference type="ARBA" id="ARBA00014165"/>
    </source>
</evidence>
<evidence type="ECO:0000313" key="12">
    <source>
        <dbReference type="EMBL" id="MCW6509139.1"/>
    </source>
</evidence>
<dbReference type="PIRSF" id="PIRSF005096">
    <property type="entry name" value="GALM"/>
    <property type="match status" value="1"/>
</dbReference>
<dbReference type="RefSeq" id="WP_282585501.1">
    <property type="nucleotide sequence ID" value="NZ_JAMOIM010000008.1"/>
</dbReference>
<feature type="binding site" evidence="11">
    <location>
        <begin position="175"/>
        <end position="177"/>
    </location>
    <ligand>
        <name>beta-D-galactose</name>
        <dbReference type="ChEBI" id="CHEBI:27667"/>
    </ligand>
</feature>
<evidence type="ECO:0000256" key="8">
    <source>
        <dbReference type="PIRNR" id="PIRNR005096"/>
    </source>
</evidence>
<dbReference type="GO" id="GO:0033499">
    <property type="term" value="P:galactose catabolic process via UDP-galactose, Leloir pathway"/>
    <property type="evidence" value="ECO:0007669"/>
    <property type="project" value="TreeGrafter"/>
</dbReference>
<reference evidence="12" key="1">
    <citation type="submission" date="2022-05" db="EMBL/GenBank/DDBJ databases">
        <authorList>
            <person name="Pankratov T."/>
        </authorList>
    </citation>
    <scope>NUCLEOTIDE SEQUENCE</scope>
    <source>
        <strain evidence="12">BP6-180914</strain>
    </source>
</reference>
<feature type="active site" description="Proton acceptor" evidence="9">
    <location>
        <position position="304"/>
    </location>
</feature>
<dbReference type="PANTHER" id="PTHR10091">
    <property type="entry name" value="ALDOSE-1-EPIMERASE"/>
    <property type="match status" value="1"/>
</dbReference>
<dbReference type="InterPro" id="IPR008183">
    <property type="entry name" value="Aldose_1/G6P_1-epimerase"/>
</dbReference>
<dbReference type="NCBIfam" id="NF008277">
    <property type="entry name" value="PRK11055.1"/>
    <property type="match status" value="1"/>
</dbReference>
<dbReference type="SUPFAM" id="SSF74650">
    <property type="entry name" value="Galactose mutarotase-like"/>
    <property type="match status" value="1"/>
</dbReference>
<dbReference type="GO" id="GO:0030246">
    <property type="term" value="F:carbohydrate binding"/>
    <property type="evidence" value="ECO:0007669"/>
    <property type="project" value="InterPro"/>
</dbReference>
<dbReference type="PROSITE" id="PS00545">
    <property type="entry name" value="ALDOSE_1_EPIMERASE"/>
    <property type="match status" value="1"/>
</dbReference>
<dbReference type="CDD" id="cd09019">
    <property type="entry name" value="galactose_mutarotase_like"/>
    <property type="match status" value="1"/>
</dbReference>
<dbReference type="InterPro" id="IPR047215">
    <property type="entry name" value="Galactose_mutarotase-like"/>
</dbReference>
<evidence type="ECO:0000256" key="10">
    <source>
        <dbReference type="PIRSR" id="PIRSR005096-2"/>
    </source>
</evidence>
<accession>A0AA42CJ72</accession>
<organism evidence="12 13">
    <name type="scientific">Lichenifustis flavocetrariae</name>
    <dbReference type="NCBI Taxonomy" id="2949735"/>
    <lineage>
        <taxon>Bacteria</taxon>
        <taxon>Pseudomonadati</taxon>
        <taxon>Pseudomonadota</taxon>
        <taxon>Alphaproteobacteria</taxon>
        <taxon>Hyphomicrobiales</taxon>
        <taxon>Lichenihabitantaceae</taxon>
        <taxon>Lichenifustis</taxon>
    </lineage>
</organism>
<feature type="binding site" evidence="11">
    <location>
        <begin position="78"/>
        <end position="79"/>
    </location>
    <ligand>
        <name>beta-D-galactose</name>
        <dbReference type="ChEBI" id="CHEBI:27667"/>
    </ligand>
</feature>
<keyword evidence="13" id="KW-1185">Reference proteome</keyword>
<dbReference type="GO" id="GO:0004034">
    <property type="term" value="F:aldose 1-epimerase activity"/>
    <property type="evidence" value="ECO:0007669"/>
    <property type="project" value="UniProtKB-EC"/>
</dbReference>
<evidence type="ECO:0000313" key="13">
    <source>
        <dbReference type="Proteomes" id="UP001165667"/>
    </source>
</evidence>
<comment type="catalytic activity">
    <reaction evidence="1 8">
        <text>alpha-D-glucose = beta-D-glucose</text>
        <dbReference type="Rhea" id="RHEA:10264"/>
        <dbReference type="ChEBI" id="CHEBI:15903"/>
        <dbReference type="ChEBI" id="CHEBI:17925"/>
        <dbReference type="EC" id="5.1.3.3"/>
    </reaction>
</comment>
<keyword evidence="6 8" id="KW-0413">Isomerase</keyword>
<dbReference type="Proteomes" id="UP001165667">
    <property type="component" value="Unassembled WGS sequence"/>
</dbReference>
<dbReference type="InterPro" id="IPR018052">
    <property type="entry name" value="Ald1_epimerase_CS"/>
</dbReference>
<keyword evidence="7 8" id="KW-0119">Carbohydrate metabolism</keyword>
<protein>
    <recommendedName>
        <fullName evidence="5 8">Aldose 1-epimerase</fullName>
        <ecNumber evidence="4 8">5.1.3.3</ecNumber>
    </recommendedName>
</protein>
<gene>
    <name evidence="12" type="ORF">M8523_14005</name>
</gene>
<dbReference type="EC" id="5.1.3.3" evidence="4 8"/>
<evidence type="ECO:0000256" key="3">
    <source>
        <dbReference type="ARBA" id="ARBA00006206"/>
    </source>
</evidence>
<comment type="similarity">
    <text evidence="3 8">Belongs to the aldose epimerase family.</text>
</comment>
<dbReference type="InterPro" id="IPR011013">
    <property type="entry name" value="Gal_mutarotase_sf_dom"/>
</dbReference>
<dbReference type="InterPro" id="IPR014718">
    <property type="entry name" value="GH-type_carb-bd"/>
</dbReference>
<dbReference type="EMBL" id="JAMOIM010000008">
    <property type="protein sequence ID" value="MCW6509139.1"/>
    <property type="molecule type" value="Genomic_DNA"/>
</dbReference>
<evidence type="ECO:0000256" key="2">
    <source>
        <dbReference type="ARBA" id="ARBA00005028"/>
    </source>
</evidence>
<sequence>MTGSVREFGEMDGTAVQEIVIRSAAGLEAHIITWGAVIRDLAVPVNGVRQTTVLGLNSLADYRAHSPSFGAVPGRYANRIARGQFTLDGKSFQLPCNEKGKNTLHGGPKGFNKLPWRLVGSTADSVTLALTSPDGDSGFPGTLETTCHYVVKGLTLRMELTATTDAPTVVNLTNHAYFNLDGSNDVRDHELMVAAAFRTAVDEELIPTGEIVQVAGTPFDFRAPRMVRDESGQTYDMNYVLARQPDPDTGLAHATTLRSKKNGLALEIATNQLGVQIYDGAKVHVPVEGLAGARYGAFAGLAMETQNFPDAPNRRHFPSSVLRPGETYRQITEYRFSV</sequence>
<feature type="active site" description="Proton donor" evidence="9">
    <location>
        <position position="175"/>
    </location>
</feature>
<comment type="pathway">
    <text evidence="2 8">Carbohydrate metabolism; hexose metabolism.</text>
</comment>
<evidence type="ECO:0000256" key="9">
    <source>
        <dbReference type="PIRSR" id="PIRSR005096-1"/>
    </source>
</evidence>
<name>A0AA42CJ72_9HYPH</name>
<dbReference type="AlphaFoldDB" id="A0AA42CJ72"/>
<dbReference type="Pfam" id="PF01263">
    <property type="entry name" value="Aldose_epim"/>
    <property type="match status" value="1"/>
</dbReference>
<dbReference type="GO" id="GO:0006006">
    <property type="term" value="P:glucose metabolic process"/>
    <property type="evidence" value="ECO:0007669"/>
    <property type="project" value="TreeGrafter"/>
</dbReference>
<comment type="caution">
    <text evidence="12">The sequence shown here is derived from an EMBL/GenBank/DDBJ whole genome shotgun (WGS) entry which is preliminary data.</text>
</comment>
<evidence type="ECO:0000256" key="1">
    <source>
        <dbReference type="ARBA" id="ARBA00001614"/>
    </source>
</evidence>